<comment type="similarity">
    <text evidence="1">Belongs to the 5'(3')-deoxyribonucleotidase family.</text>
</comment>
<reference evidence="3 4" key="1">
    <citation type="submission" date="2019-01" db="EMBL/GenBank/DDBJ databases">
        <title>The draft genome of Rhizobium sp. 24NR.</title>
        <authorList>
            <person name="Liu L."/>
            <person name="Liang L."/>
            <person name="Shi S."/>
            <person name="Xu L."/>
            <person name="Wang X."/>
            <person name="Li L."/>
            <person name="Zhang X."/>
        </authorList>
    </citation>
    <scope>NUCLEOTIDE SEQUENCE [LARGE SCALE GENOMIC DNA]</scope>
    <source>
        <strain evidence="3 4">24NR</strain>
    </source>
</reference>
<dbReference type="InterPro" id="IPR023214">
    <property type="entry name" value="HAD_sf"/>
</dbReference>
<dbReference type="SUPFAM" id="SSF56784">
    <property type="entry name" value="HAD-like"/>
    <property type="match status" value="1"/>
</dbReference>
<feature type="active site" description="Nucleophile" evidence="2">
    <location>
        <position position="9"/>
    </location>
</feature>
<dbReference type="GO" id="GO:0008253">
    <property type="term" value="F:5'-nucleotidase activity"/>
    <property type="evidence" value="ECO:0007669"/>
    <property type="project" value="InterPro"/>
</dbReference>
<gene>
    <name evidence="3" type="ORF">EPK99_06660</name>
</gene>
<evidence type="ECO:0000256" key="1">
    <source>
        <dbReference type="ARBA" id="ARBA00009589"/>
    </source>
</evidence>
<dbReference type="OrthoDB" id="1654944at2"/>
<sequence>MNFPRLYLDLDGVMADFDAHFPATFGIDHRDQADDDMWSLINSHDSYFRDMPVCEGAKKFFDAVSWIDPIILTACPKSNYAHVARQKRAWVREHLSENCIILPVMGGRNKPLFMHAPGDILIDDFERNIKAWELEGGIGILHRDFLTTRNALEGLVGNTGFAA</sequence>
<evidence type="ECO:0000313" key="4">
    <source>
        <dbReference type="Proteomes" id="UP000287687"/>
    </source>
</evidence>
<keyword evidence="4" id="KW-1185">Reference proteome</keyword>
<dbReference type="AlphaFoldDB" id="A0A444LH71"/>
<evidence type="ECO:0000256" key="2">
    <source>
        <dbReference type="PIRSR" id="PIRSR610708-1"/>
    </source>
</evidence>
<dbReference type="InterPro" id="IPR036412">
    <property type="entry name" value="HAD-like_sf"/>
</dbReference>
<protein>
    <submittedName>
        <fullName evidence="3">Uncharacterized protein</fullName>
    </submittedName>
</protein>
<dbReference type="Gene3D" id="3.40.50.1000">
    <property type="entry name" value="HAD superfamily/HAD-like"/>
    <property type="match status" value="1"/>
</dbReference>
<comment type="caution">
    <text evidence="3">The sequence shown here is derived from an EMBL/GenBank/DDBJ whole genome shotgun (WGS) entry which is preliminary data.</text>
</comment>
<dbReference type="RefSeq" id="WP_128442283.1">
    <property type="nucleotide sequence ID" value="NZ_SBIP01000002.1"/>
</dbReference>
<dbReference type="EMBL" id="SBIP01000002">
    <property type="protein sequence ID" value="RWX78305.1"/>
    <property type="molecule type" value="Genomic_DNA"/>
</dbReference>
<dbReference type="GO" id="GO:0009264">
    <property type="term" value="P:deoxyribonucleotide catabolic process"/>
    <property type="evidence" value="ECO:0007669"/>
    <property type="project" value="InterPro"/>
</dbReference>
<name>A0A444LH71_9HYPH</name>
<accession>A0A444LH71</accession>
<dbReference type="Proteomes" id="UP000287687">
    <property type="component" value="Unassembled WGS sequence"/>
</dbReference>
<organism evidence="3 4">
    <name type="scientific">Neorhizobium lilium</name>
    <dbReference type="NCBI Taxonomy" id="2503024"/>
    <lineage>
        <taxon>Bacteria</taxon>
        <taxon>Pseudomonadati</taxon>
        <taxon>Pseudomonadota</taxon>
        <taxon>Alphaproteobacteria</taxon>
        <taxon>Hyphomicrobiales</taxon>
        <taxon>Rhizobiaceae</taxon>
        <taxon>Rhizobium/Agrobacterium group</taxon>
        <taxon>Neorhizobium</taxon>
    </lineage>
</organism>
<evidence type="ECO:0000313" key="3">
    <source>
        <dbReference type="EMBL" id="RWX78305.1"/>
    </source>
</evidence>
<dbReference type="Pfam" id="PF06941">
    <property type="entry name" value="NT5C"/>
    <property type="match status" value="1"/>
</dbReference>
<feature type="active site" description="Proton donor" evidence="2">
    <location>
        <position position="11"/>
    </location>
</feature>
<dbReference type="InterPro" id="IPR010708">
    <property type="entry name" value="5'(3')-deoxyribonucleotidase"/>
</dbReference>
<proteinExistence type="inferred from homology"/>